<feature type="compositionally biased region" description="Basic and acidic residues" evidence="1">
    <location>
        <begin position="12"/>
        <end position="21"/>
    </location>
</feature>
<feature type="compositionally biased region" description="Basic and acidic residues" evidence="1">
    <location>
        <begin position="89"/>
        <end position="102"/>
    </location>
</feature>
<feature type="region of interest" description="Disordered" evidence="1">
    <location>
        <begin position="1"/>
        <end position="135"/>
    </location>
</feature>
<keyword evidence="3" id="KW-1185">Reference proteome</keyword>
<accession>A0ABW6X948</accession>
<proteinExistence type="predicted"/>
<sequence length="213" mass="22893">MTDRIGNTTDHLSAEKPRRPGETGSPRTTAAGTAPETGSPRTTAAGTAPETGSPRTTAAGTAPETGSPRTTAAGTAPEKTSATTSRSTSEGERDRKPRDVDTHGTAVAPAPRKTPDVPQPAQAGTSLVPQDHQDELSRRMRHAVTDFVENPRRAVEEAESTFDEIIAGLTDALAERKRVLRASWREQDTEAQTEELRVALQHYRDISEHLLKI</sequence>
<protein>
    <submittedName>
        <fullName evidence="2">Uncharacterized protein</fullName>
    </submittedName>
</protein>
<evidence type="ECO:0000313" key="2">
    <source>
        <dbReference type="EMBL" id="MFF5897738.1"/>
    </source>
</evidence>
<name>A0ABW6X948_9ACTN</name>
<dbReference type="Proteomes" id="UP001602322">
    <property type="component" value="Unassembled WGS sequence"/>
</dbReference>
<organism evidence="2 3">
    <name type="scientific">Streptomyces argenteolus</name>
    <dbReference type="NCBI Taxonomy" id="67274"/>
    <lineage>
        <taxon>Bacteria</taxon>
        <taxon>Bacillati</taxon>
        <taxon>Actinomycetota</taxon>
        <taxon>Actinomycetes</taxon>
        <taxon>Kitasatosporales</taxon>
        <taxon>Streptomycetaceae</taxon>
        <taxon>Streptomyces</taxon>
    </lineage>
</organism>
<reference evidence="2 3" key="1">
    <citation type="submission" date="2024-10" db="EMBL/GenBank/DDBJ databases">
        <title>The Natural Products Discovery Center: Release of the First 8490 Sequenced Strains for Exploring Actinobacteria Biosynthetic Diversity.</title>
        <authorList>
            <person name="Kalkreuter E."/>
            <person name="Kautsar S.A."/>
            <person name="Yang D."/>
            <person name="Bader C.D."/>
            <person name="Teijaro C.N."/>
            <person name="Fluegel L."/>
            <person name="Davis C.M."/>
            <person name="Simpson J.R."/>
            <person name="Lauterbach L."/>
            <person name="Steele A.D."/>
            <person name="Gui C."/>
            <person name="Meng S."/>
            <person name="Li G."/>
            <person name="Viehrig K."/>
            <person name="Ye F."/>
            <person name="Su P."/>
            <person name="Kiefer A.F."/>
            <person name="Nichols A."/>
            <person name="Cepeda A.J."/>
            <person name="Yan W."/>
            <person name="Fan B."/>
            <person name="Jiang Y."/>
            <person name="Adhikari A."/>
            <person name="Zheng C.-J."/>
            <person name="Schuster L."/>
            <person name="Cowan T.M."/>
            <person name="Smanski M.J."/>
            <person name="Chevrette M.G."/>
            <person name="De Carvalho L.P.S."/>
            <person name="Shen B."/>
        </authorList>
    </citation>
    <scope>NUCLEOTIDE SEQUENCE [LARGE SCALE GENOMIC DNA]</scope>
    <source>
        <strain evidence="2 3">NPDC012540</strain>
    </source>
</reference>
<dbReference type="RefSeq" id="WP_387903223.1">
    <property type="nucleotide sequence ID" value="NZ_JBIBEG010000004.1"/>
</dbReference>
<feature type="compositionally biased region" description="Polar residues" evidence="1">
    <location>
        <begin position="67"/>
        <end position="88"/>
    </location>
</feature>
<dbReference type="EMBL" id="JBIBEG010000004">
    <property type="protein sequence ID" value="MFF5897738.1"/>
    <property type="molecule type" value="Genomic_DNA"/>
</dbReference>
<feature type="compositionally biased region" description="Polar residues" evidence="1">
    <location>
        <begin position="1"/>
        <end position="11"/>
    </location>
</feature>
<evidence type="ECO:0000256" key="1">
    <source>
        <dbReference type="SAM" id="MobiDB-lite"/>
    </source>
</evidence>
<comment type="caution">
    <text evidence="2">The sequence shown here is derived from an EMBL/GenBank/DDBJ whole genome shotgun (WGS) entry which is preliminary data.</text>
</comment>
<evidence type="ECO:0000313" key="3">
    <source>
        <dbReference type="Proteomes" id="UP001602322"/>
    </source>
</evidence>
<gene>
    <name evidence="2" type="ORF">ACFY8O_17625</name>
</gene>